<dbReference type="Pfam" id="PF04223">
    <property type="entry name" value="CitF"/>
    <property type="match status" value="1"/>
</dbReference>
<name>A0A1M5UUQ3_9FIRM</name>
<dbReference type="EMBL" id="FQXI01000021">
    <property type="protein sequence ID" value="SHH66558.1"/>
    <property type="molecule type" value="Genomic_DNA"/>
</dbReference>
<comment type="catalytic activity">
    <reaction evidence="1">
        <text>citrate = oxaloacetate + acetate</text>
        <dbReference type="Rhea" id="RHEA:10760"/>
        <dbReference type="ChEBI" id="CHEBI:16452"/>
        <dbReference type="ChEBI" id="CHEBI:16947"/>
        <dbReference type="ChEBI" id="CHEBI:30089"/>
        <dbReference type="EC" id="4.1.3.6"/>
    </reaction>
</comment>
<dbReference type="OrthoDB" id="9767643at2"/>
<dbReference type="EC" id="2.8.3.10" evidence="1"/>
<evidence type="ECO:0000313" key="3">
    <source>
        <dbReference type="Proteomes" id="UP000184032"/>
    </source>
</evidence>
<comment type="subcellular location">
    <subcellularLocation>
        <location evidence="1">Cytoplasm</location>
    </subcellularLocation>
</comment>
<dbReference type="Proteomes" id="UP000184032">
    <property type="component" value="Unassembled WGS sequence"/>
</dbReference>
<dbReference type="GO" id="GO:0009346">
    <property type="term" value="C:ATP-independent citrate lyase complex"/>
    <property type="evidence" value="ECO:0007669"/>
    <property type="project" value="UniProtKB-UniRule"/>
</dbReference>
<accession>A0A1M5UUQ3</accession>
<dbReference type="PIRSF" id="PIRSF009451">
    <property type="entry name" value="Citrt_lyas_alpha"/>
    <property type="match status" value="1"/>
</dbReference>
<sequence>MNYNKNAVGREIPEYLDGIGQLNPFIGVNKTEVNKNKAGSKIRVGKTGDEKLVSSIKEAIEKSGLSDGMTISFHHHLRNGDYVLNMVLDVIAEMGIKDLTLAPSSLSSIHDHIIPYIRSGVVSAIQSSGLRGQLGEEISKGILKKPAIIRSHGGRARAIEDGELHIDVAFLAAPSCDNMGNMNGRFGKSACGSLGYAMVDAQYADCVIAVTDNLVAYPNIPASIGQMYVDYVVEVDAIGDPSGIVSGSIRFNDNPRDLLIAQNAIKAIKASGLYKEGFTFQTGAAGSTLAVAKLLREDMKKDNIHASMALGGITGYMVNMLEEGLINGLFDTQSFDLDAVRSIRENEKHFEISASAYANPNSPSPAVNNLDIVLLGALEVDTDFNVNVMTRSDGVINQAVGGHQDTAPAAKLSLILAPLVRARNPIVLDKVTTVCTPGEAVDVICTDYGIAVNPKRSDLIEKFKSSGLELKTINELKEIAENLTGIPDTIEFSDEIVAILEYRDGTIIDTVRKLKENN</sequence>
<keyword evidence="3" id="KW-1185">Reference proteome</keyword>
<protein>
    <recommendedName>
        <fullName evidence="1">Citrate lyase alpha chain</fullName>
        <shortName evidence="1">Citrase alpha chain</shortName>
        <ecNumber evidence="1">2.8.3.10</ecNumber>
        <ecNumber evidence="1">4.1.3.6</ecNumber>
    </recommendedName>
    <alternativeName>
        <fullName evidence="1">Citrate (pro-3S)-lyase alpha chain</fullName>
    </alternativeName>
    <alternativeName>
        <fullName evidence="1">Citrate CoA-transferase subunit</fullName>
    </alternativeName>
</protein>
<keyword evidence="1" id="KW-0963">Cytoplasm</keyword>
<dbReference type="EC" id="4.1.3.6" evidence="1"/>
<dbReference type="AlphaFoldDB" id="A0A1M5UUQ3"/>
<dbReference type="GO" id="GO:0005737">
    <property type="term" value="C:cytoplasm"/>
    <property type="evidence" value="ECO:0007669"/>
    <property type="project" value="UniProtKB-SubCell"/>
</dbReference>
<keyword evidence="1 2" id="KW-0808">Transferase</keyword>
<evidence type="ECO:0000313" key="2">
    <source>
        <dbReference type="EMBL" id="SHH66558.1"/>
    </source>
</evidence>
<dbReference type="InterPro" id="IPR006472">
    <property type="entry name" value="Citrate_lyase_asu"/>
</dbReference>
<dbReference type="PANTHER" id="PTHR40596">
    <property type="entry name" value="CITRATE LYASE ALPHA CHAIN"/>
    <property type="match status" value="1"/>
</dbReference>
<organism evidence="2 3">
    <name type="scientific">Anaerosphaera aminiphila DSM 21120</name>
    <dbReference type="NCBI Taxonomy" id="1120995"/>
    <lineage>
        <taxon>Bacteria</taxon>
        <taxon>Bacillati</taxon>
        <taxon>Bacillota</taxon>
        <taxon>Tissierellia</taxon>
        <taxon>Tissierellales</taxon>
        <taxon>Peptoniphilaceae</taxon>
        <taxon>Anaerosphaera</taxon>
    </lineage>
</organism>
<dbReference type="SUPFAM" id="SSF100950">
    <property type="entry name" value="NagB/RpiA/CoA transferase-like"/>
    <property type="match status" value="2"/>
</dbReference>
<reference evidence="2 3" key="1">
    <citation type="submission" date="2016-11" db="EMBL/GenBank/DDBJ databases">
        <authorList>
            <person name="Jaros S."/>
            <person name="Januszkiewicz K."/>
            <person name="Wedrychowicz H."/>
        </authorList>
    </citation>
    <scope>NUCLEOTIDE SEQUENCE [LARGE SCALE GENOMIC DNA]</scope>
    <source>
        <strain evidence="2 3">DSM 21120</strain>
    </source>
</reference>
<dbReference type="Gene3D" id="3.40.1080.10">
    <property type="entry name" value="Glutaconate Coenzyme A-transferase"/>
    <property type="match status" value="2"/>
</dbReference>
<dbReference type="GO" id="GO:0008814">
    <property type="term" value="F:citrate CoA-transferase activity"/>
    <property type="evidence" value="ECO:0007669"/>
    <property type="project" value="UniProtKB-UniRule"/>
</dbReference>
<dbReference type="GO" id="GO:0008815">
    <property type="term" value="F:citrate (pro-3S)-lyase activity"/>
    <property type="evidence" value="ECO:0007669"/>
    <property type="project" value="UniProtKB-UniRule"/>
</dbReference>
<dbReference type="STRING" id="1120995.SAMN02745245_01879"/>
<gene>
    <name evidence="2" type="ORF">SAMN02745245_01879</name>
</gene>
<proteinExistence type="predicted"/>
<dbReference type="PANTHER" id="PTHR40596:SF1">
    <property type="entry name" value="CITRATE LYASE ALPHA CHAIN"/>
    <property type="match status" value="1"/>
</dbReference>
<evidence type="ECO:0000256" key="1">
    <source>
        <dbReference type="PIRNR" id="PIRNR009451"/>
    </source>
</evidence>
<dbReference type="GO" id="GO:0006084">
    <property type="term" value="P:acetyl-CoA metabolic process"/>
    <property type="evidence" value="ECO:0007669"/>
    <property type="project" value="UniProtKB-UniRule"/>
</dbReference>
<dbReference type="InterPro" id="IPR037171">
    <property type="entry name" value="NagB/RpiA_transferase-like"/>
</dbReference>
<dbReference type="NCBIfam" id="TIGR01584">
    <property type="entry name" value="citF"/>
    <property type="match status" value="1"/>
</dbReference>
<dbReference type="RefSeq" id="WP_073185652.1">
    <property type="nucleotide sequence ID" value="NZ_FQXI01000021.1"/>
</dbReference>
<comment type="catalytic activity">
    <reaction evidence="1">
        <text>citrate + acetyl-CoA = (3S)-citryl-CoA + acetate</text>
        <dbReference type="Rhea" id="RHEA:19405"/>
        <dbReference type="ChEBI" id="CHEBI:16947"/>
        <dbReference type="ChEBI" id="CHEBI:30089"/>
        <dbReference type="ChEBI" id="CHEBI:57288"/>
        <dbReference type="ChEBI" id="CHEBI:57321"/>
        <dbReference type="EC" id="2.8.3.10"/>
    </reaction>
</comment>
<keyword evidence="1 2" id="KW-0456">Lyase</keyword>